<accession>A0A841L1Y4</accession>
<keyword evidence="2" id="KW-1185">Reference proteome</keyword>
<organism evidence="1 2">
    <name type="scientific">Polymorphobacter multimanifer</name>
    <dbReference type="NCBI Taxonomy" id="1070431"/>
    <lineage>
        <taxon>Bacteria</taxon>
        <taxon>Pseudomonadati</taxon>
        <taxon>Pseudomonadota</taxon>
        <taxon>Alphaproteobacteria</taxon>
        <taxon>Sphingomonadales</taxon>
        <taxon>Sphingosinicellaceae</taxon>
        <taxon>Polymorphobacter</taxon>
    </lineage>
</organism>
<evidence type="ECO:0000313" key="1">
    <source>
        <dbReference type="EMBL" id="MBB6226440.1"/>
    </source>
</evidence>
<reference evidence="1 2" key="1">
    <citation type="submission" date="2020-08" db="EMBL/GenBank/DDBJ databases">
        <title>Genomic Encyclopedia of Type Strains, Phase IV (KMG-IV): sequencing the most valuable type-strain genomes for metagenomic binning, comparative biology and taxonomic classification.</title>
        <authorList>
            <person name="Goeker M."/>
        </authorList>
    </citation>
    <scope>NUCLEOTIDE SEQUENCE [LARGE SCALE GENOMIC DNA]</scope>
    <source>
        <strain evidence="1 2">DSM 102189</strain>
    </source>
</reference>
<dbReference type="AlphaFoldDB" id="A0A841L1Y4"/>
<dbReference type="EMBL" id="JACIIV010000003">
    <property type="protein sequence ID" value="MBB6226440.1"/>
    <property type="molecule type" value="Genomic_DNA"/>
</dbReference>
<sequence length="58" mass="6159">MKASASINMFNRGIIVPLKPLSIATPLNGTAGKEYAIEQKMPAFIEHALSVISTKMAG</sequence>
<evidence type="ECO:0000313" key="2">
    <source>
        <dbReference type="Proteomes" id="UP000538147"/>
    </source>
</evidence>
<name>A0A841L1Y4_9SPHN</name>
<dbReference type="Proteomes" id="UP000538147">
    <property type="component" value="Unassembled WGS sequence"/>
</dbReference>
<protein>
    <submittedName>
        <fullName evidence="1">Uncharacterized protein</fullName>
    </submittedName>
</protein>
<comment type="caution">
    <text evidence="1">The sequence shown here is derived from an EMBL/GenBank/DDBJ whole genome shotgun (WGS) entry which is preliminary data.</text>
</comment>
<proteinExistence type="predicted"/>
<gene>
    <name evidence="1" type="ORF">FHS79_000594</name>
</gene>